<protein>
    <submittedName>
        <fullName evidence="3">Kynurenine formamidase</fullName>
    </submittedName>
</protein>
<dbReference type="InterPro" id="IPR050300">
    <property type="entry name" value="GDXG_lipolytic_enzyme"/>
</dbReference>
<dbReference type="Pfam" id="PF07859">
    <property type="entry name" value="Abhydrolase_3"/>
    <property type="match status" value="1"/>
</dbReference>
<dbReference type="STRING" id="6265.A0A0B2VYZ1"/>
<evidence type="ECO:0000313" key="4">
    <source>
        <dbReference type="Proteomes" id="UP000031036"/>
    </source>
</evidence>
<dbReference type="InterPro" id="IPR013094">
    <property type="entry name" value="AB_hydrolase_3"/>
</dbReference>
<dbReference type="Proteomes" id="UP000031036">
    <property type="component" value="Unassembled WGS sequence"/>
</dbReference>
<dbReference type="OMA" id="RQSRDFA"/>
<dbReference type="PANTHER" id="PTHR48081:SF33">
    <property type="entry name" value="KYNURENINE FORMAMIDASE"/>
    <property type="match status" value="1"/>
</dbReference>
<dbReference type="AlphaFoldDB" id="A0A0B2VYZ1"/>
<proteinExistence type="predicted"/>
<accession>A0A0B2VYZ1</accession>
<feature type="domain" description="Alpha/beta hydrolase fold-3" evidence="2">
    <location>
        <begin position="80"/>
        <end position="177"/>
    </location>
</feature>
<reference evidence="3 4" key="1">
    <citation type="submission" date="2014-11" db="EMBL/GenBank/DDBJ databases">
        <title>Genetic blueprint of the zoonotic pathogen Toxocara canis.</title>
        <authorList>
            <person name="Zhu X.-Q."/>
            <person name="Korhonen P.K."/>
            <person name="Cai H."/>
            <person name="Young N.D."/>
            <person name="Nejsum P."/>
            <person name="von Samson-Himmelstjerna G."/>
            <person name="Boag P.R."/>
            <person name="Tan P."/>
            <person name="Li Q."/>
            <person name="Min J."/>
            <person name="Yang Y."/>
            <person name="Wang X."/>
            <person name="Fang X."/>
            <person name="Hall R.S."/>
            <person name="Hofmann A."/>
            <person name="Sternberg P.W."/>
            <person name="Jex A.R."/>
            <person name="Gasser R.B."/>
        </authorList>
    </citation>
    <scope>NUCLEOTIDE SEQUENCE [LARGE SCALE GENOMIC DNA]</scope>
    <source>
        <strain evidence="3">PN_DK_2014</strain>
    </source>
</reference>
<evidence type="ECO:0000313" key="3">
    <source>
        <dbReference type="EMBL" id="KHN86562.1"/>
    </source>
</evidence>
<dbReference type="SUPFAM" id="SSF53474">
    <property type="entry name" value="alpha/beta-Hydrolases"/>
    <property type="match status" value="1"/>
</dbReference>
<dbReference type="PANTHER" id="PTHR48081">
    <property type="entry name" value="AB HYDROLASE SUPERFAMILY PROTEIN C4A8.06C"/>
    <property type="match status" value="1"/>
</dbReference>
<dbReference type="Gene3D" id="3.40.50.1820">
    <property type="entry name" value="alpha/beta hydrolase"/>
    <property type="match status" value="1"/>
</dbReference>
<keyword evidence="1" id="KW-0378">Hydrolase</keyword>
<evidence type="ECO:0000256" key="1">
    <source>
        <dbReference type="ARBA" id="ARBA00022801"/>
    </source>
</evidence>
<dbReference type="GO" id="GO:0004061">
    <property type="term" value="F:arylformamidase activity"/>
    <property type="evidence" value="ECO:0007669"/>
    <property type="project" value="TreeGrafter"/>
</dbReference>
<sequence>MVCRHGVDCTESECLFSCSHWSAFAPPHLVIKNFINCMKKCYSENKSSVPCNADVTYGDSDRQKIDIWGDEENSKMAIALFHGGYWQEGDRKLFTSMVKPLAENNITVACIGYDLALKLPLTTLIDEAAKALRFLERRWPSKRLFVGGHSAGAHLALSGLLSLGCESRIESAILFSGIFQLCDLPETYIGKAIGLTSIEADKASIKDVERFKGSVRLIVGSLESPEFIAQSERVTELFKRNHNRNVQLTIISGEDHFSLIENLGDRDSLQMKELLSAFDQRESRCSESILSGYGRRGNSRTNV</sequence>
<gene>
    <name evidence="3" type="primary">Afmid</name>
    <name evidence="3" type="ORF">Tcan_18656</name>
</gene>
<dbReference type="InterPro" id="IPR029058">
    <property type="entry name" value="AB_hydrolase_fold"/>
</dbReference>
<name>A0A0B2VYZ1_TOXCA</name>
<comment type="caution">
    <text evidence="3">The sequence shown here is derived from an EMBL/GenBank/DDBJ whole genome shotgun (WGS) entry which is preliminary data.</text>
</comment>
<dbReference type="EMBL" id="JPKZ01000591">
    <property type="protein sequence ID" value="KHN86562.1"/>
    <property type="molecule type" value="Genomic_DNA"/>
</dbReference>
<keyword evidence="4" id="KW-1185">Reference proteome</keyword>
<dbReference type="OrthoDB" id="433474at2759"/>
<evidence type="ECO:0000259" key="2">
    <source>
        <dbReference type="Pfam" id="PF07859"/>
    </source>
</evidence>
<organism evidence="3 4">
    <name type="scientific">Toxocara canis</name>
    <name type="common">Canine roundworm</name>
    <dbReference type="NCBI Taxonomy" id="6265"/>
    <lineage>
        <taxon>Eukaryota</taxon>
        <taxon>Metazoa</taxon>
        <taxon>Ecdysozoa</taxon>
        <taxon>Nematoda</taxon>
        <taxon>Chromadorea</taxon>
        <taxon>Rhabditida</taxon>
        <taxon>Spirurina</taxon>
        <taxon>Ascaridomorpha</taxon>
        <taxon>Ascaridoidea</taxon>
        <taxon>Toxocaridae</taxon>
        <taxon>Toxocara</taxon>
    </lineage>
</organism>